<dbReference type="GO" id="GO:0003877">
    <property type="term" value="F:ATP:ADP adenylyltransferase activity"/>
    <property type="evidence" value="ECO:0007669"/>
    <property type="project" value="InterPro"/>
</dbReference>
<organism evidence="3 4">
    <name type="scientific">Thanatephorus cucumeris (strain AG1-IB / isolate 7/3/14)</name>
    <name type="common">Lettuce bottom rot fungus</name>
    <name type="synonym">Rhizoctonia solani</name>
    <dbReference type="NCBI Taxonomy" id="1108050"/>
    <lineage>
        <taxon>Eukaryota</taxon>
        <taxon>Fungi</taxon>
        <taxon>Dikarya</taxon>
        <taxon>Basidiomycota</taxon>
        <taxon>Agaricomycotina</taxon>
        <taxon>Agaricomycetes</taxon>
        <taxon>Cantharellales</taxon>
        <taxon>Ceratobasidiaceae</taxon>
        <taxon>Rhizoctonia</taxon>
        <taxon>Rhizoctonia solani AG-1</taxon>
    </lineage>
</organism>
<dbReference type="EMBL" id="LN679181">
    <property type="protein sequence ID" value="CEL63453.1"/>
    <property type="molecule type" value="Genomic_DNA"/>
</dbReference>
<dbReference type="InterPro" id="IPR043171">
    <property type="entry name" value="Ap4A_phos1/2-like"/>
</dbReference>
<evidence type="ECO:0000313" key="4">
    <source>
        <dbReference type="Proteomes" id="UP000059188"/>
    </source>
</evidence>
<proteinExistence type="predicted"/>
<dbReference type="Pfam" id="PF19327">
    <property type="entry name" value="Ap4A_phos_N"/>
    <property type="match status" value="1"/>
</dbReference>
<keyword evidence="4" id="KW-1185">Reference proteome</keyword>
<sequence length="370" mass="40934">MPYLKHTEIVSSVYSKFETAKASGALFFYPSTRARTTERNFNFEITTCPALQKKPTLPAPDFAKVEKPDPFAPPYVPDLFIGELKDELDGDEYVILLNKFSVIPGHFLMVTKGFQPQNSPLTPPDLTQAYLLIRASQKSKSPIFAFYNCGIDSGASQAHKHIQFISTKDEEADDDDEDDSRPPVEAYVQRLNIEDDTKVFSLPLPYAHFVQRLNLPRATVSGTKPLSEQALEQLSGILTSTFLTLLDEAIQSIRQYHSTQSTTTNAAEGSQTSVPSYNIIITSEHMHLIPRLREHTLEELQPKKGEAEGDPEAYTPQRLSINSLGFAGMLLAKSDAQAHAIKDRGVIELLSQVGVPNAVEKPDGAPDSLT</sequence>
<dbReference type="Proteomes" id="UP000059188">
    <property type="component" value="Unassembled WGS sequence"/>
</dbReference>
<dbReference type="InterPro" id="IPR036265">
    <property type="entry name" value="HIT-like_sf"/>
</dbReference>
<evidence type="ECO:0000259" key="1">
    <source>
        <dbReference type="Pfam" id="PF09830"/>
    </source>
</evidence>
<dbReference type="SUPFAM" id="SSF54197">
    <property type="entry name" value="HIT-like"/>
    <property type="match status" value="1"/>
</dbReference>
<evidence type="ECO:0000259" key="2">
    <source>
        <dbReference type="Pfam" id="PF19327"/>
    </source>
</evidence>
<dbReference type="GO" id="GO:0009117">
    <property type="term" value="P:nucleotide metabolic process"/>
    <property type="evidence" value="ECO:0007669"/>
    <property type="project" value="InterPro"/>
</dbReference>
<dbReference type="InterPro" id="IPR019200">
    <property type="entry name" value="ATP_adenylylTrfase_C"/>
</dbReference>
<protein>
    <submittedName>
        <fullName evidence="3">Uncharacterized protein</fullName>
    </submittedName>
</protein>
<dbReference type="InterPro" id="IPR045759">
    <property type="entry name" value="Ap4A_phos1/2_N"/>
</dbReference>
<dbReference type="STRING" id="1108050.A0A0B7G4L6"/>
<dbReference type="InterPro" id="IPR009163">
    <property type="entry name" value="Ap4A_phos1/2"/>
</dbReference>
<evidence type="ECO:0000313" key="3">
    <source>
        <dbReference type="EMBL" id="CEL63453.1"/>
    </source>
</evidence>
<dbReference type="GO" id="GO:0005524">
    <property type="term" value="F:ATP binding"/>
    <property type="evidence" value="ECO:0007669"/>
    <property type="project" value="InterPro"/>
</dbReference>
<dbReference type="OrthoDB" id="10267950at2759"/>
<dbReference type="AlphaFoldDB" id="A0A0B7G4L6"/>
<reference evidence="3 4" key="1">
    <citation type="submission" date="2014-11" db="EMBL/GenBank/DDBJ databases">
        <authorList>
            <person name="Wibberg Daniel"/>
        </authorList>
    </citation>
    <scope>NUCLEOTIDE SEQUENCE [LARGE SCALE GENOMIC DNA]</scope>
    <source>
        <strain evidence="3">Rhizoctonia solani AG1-IB 7/3/14</strain>
    </source>
</reference>
<dbReference type="Gene3D" id="3.30.428.70">
    <property type="match status" value="1"/>
</dbReference>
<name>A0A0B7G4L6_THACB</name>
<gene>
    <name evidence="3" type="primary">APA2</name>
    <name evidence="3" type="ORF">RSOLAG1IB_10776</name>
</gene>
<dbReference type="PANTHER" id="PTHR38420:SF1">
    <property type="entry name" value="PUTATIVE (AFU_ORTHOLOGUE AFUA_5G14690)-RELATED"/>
    <property type="match status" value="1"/>
</dbReference>
<dbReference type="Pfam" id="PF09830">
    <property type="entry name" value="ATP_transf"/>
    <property type="match status" value="1"/>
</dbReference>
<accession>A0A0B7G4L6</accession>
<feature type="domain" description="ATP adenylyltransferase C-terminal" evidence="1">
    <location>
        <begin position="204"/>
        <end position="356"/>
    </location>
</feature>
<dbReference type="PANTHER" id="PTHR38420">
    <property type="entry name" value="AP-4-A PHOSPHORYLASE II"/>
    <property type="match status" value="1"/>
</dbReference>
<feature type="domain" description="Ap4A phosphorylase 1/2 N-terminal" evidence="2">
    <location>
        <begin position="5"/>
        <end position="168"/>
    </location>
</feature>